<dbReference type="RefSeq" id="WP_023932328.1">
    <property type="nucleotide sequence ID" value="NZ_DF196819.1"/>
</dbReference>
<dbReference type="eggNOG" id="COG4383">
    <property type="taxonomic scope" value="Bacteria"/>
</dbReference>
<dbReference type="Pfam" id="PF06074">
    <property type="entry name" value="Portal_Mu"/>
    <property type="match status" value="1"/>
</dbReference>
<dbReference type="AlphaFoldDB" id="A0A0U1P5H6"/>
<evidence type="ECO:0000313" key="1">
    <source>
        <dbReference type="EMBL" id="GAD29809.1"/>
    </source>
</evidence>
<dbReference type="EMBL" id="DF196819">
    <property type="protein sequence ID" value="GAD29809.1"/>
    <property type="molecule type" value="Genomic_DNA"/>
</dbReference>
<sequence>MPLANNEAFSPSSLIRELPSSDLSVFSGVIASFRELQFPELMTPQGRYFHFRKMLGDGTVAGSIFTYLNSLRSAKKKFKPSHPEKEPVVDPITGEVVPDLEYQSSLLVAAFVESAFNDMNGMSFNQLLSQIFFNIIVDGASFHSPIYKVRAGSGLTEEENVSDRFTSDYKDHLIGLQSFINIQTKSIYGFEGMDNSGANGNHLPTGIIQQDDSGNHTTVPWQRVAYSCPIPADGNPLGRPMLIGAFQSWWISNRLAQIMNVGYERNLLGIPVGRIPQDFMRKGATQDQKEVVSYVKKIVTQIKRNHQSGLILPSDTDDKGNKIIDVELLDGPDFDGENVLKAIDYFDAKTTAALSSQFVMTGERFEDLTGVRANMYFRSLDNILECVEDTINGEIEKLLKINNIKLKYRPKFKFGKLSLSMDAGSLSNIVNTTLTSGGLTPDEHLESYIRDVLQVSDDSEYDAILWADKFVDIPSNTDGYTPDMEELLDLQNEIDELSILRDTLVPLANYDVYNDVEDGHQKQPTI</sequence>
<gene>
    <name evidence="1" type="ORF">PLEI_1462</name>
</gene>
<name>A0A0U1P5H6_PHOLE</name>
<protein>
    <submittedName>
        <fullName evidence="1">Uncharacterized protein</fullName>
    </submittedName>
</protein>
<accession>A0A0U1P5H6</accession>
<proteinExistence type="predicted"/>
<evidence type="ECO:0000313" key="2">
    <source>
        <dbReference type="Proteomes" id="UP000030675"/>
    </source>
</evidence>
<dbReference type="HOGENOM" id="CLU_517635_0_0_6"/>
<dbReference type="InterPro" id="IPR009279">
    <property type="entry name" value="Portal_Mu"/>
</dbReference>
<organism evidence="1 2">
    <name type="scientific">Photobacterium leiognathi lrivu.4.1</name>
    <dbReference type="NCBI Taxonomy" id="1248232"/>
    <lineage>
        <taxon>Bacteria</taxon>
        <taxon>Pseudomonadati</taxon>
        <taxon>Pseudomonadota</taxon>
        <taxon>Gammaproteobacteria</taxon>
        <taxon>Vibrionales</taxon>
        <taxon>Vibrionaceae</taxon>
        <taxon>Photobacterium</taxon>
    </lineage>
</organism>
<reference evidence="2" key="1">
    <citation type="submission" date="2012-12" db="EMBL/GenBank/DDBJ databases">
        <title>Genome Sequence of Photobacterium leiognathi lrivu.4.1.</title>
        <authorList>
            <person name="Urbanczyk H."/>
            <person name="Ogura Y."/>
            <person name="Hayashi T."/>
            <person name="Dunlap P.V."/>
        </authorList>
    </citation>
    <scope>NUCLEOTIDE SEQUENCE [LARGE SCALE GENOMIC DNA]</scope>
    <source>
        <strain evidence="2">lrivu.4.1</strain>
    </source>
</reference>
<dbReference type="Proteomes" id="UP000030675">
    <property type="component" value="Unassembled WGS sequence"/>
</dbReference>